<dbReference type="PANTHER" id="PTHR34597:SF1">
    <property type="entry name" value="HEME_HEMOPEXIN TRANSPORTER PROTEIN HUXB"/>
    <property type="match status" value="1"/>
</dbReference>
<dbReference type="InterPro" id="IPR013686">
    <property type="entry name" value="Polypept-transport_assoc_ShlB"/>
</dbReference>
<dbReference type="Gene3D" id="3.10.20.310">
    <property type="entry name" value="membrane protein fhac"/>
    <property type="match status" value="1"/>
</dbReference>
<keyword evidence="1" id="KW-0472">Membrane</keyword>
<dbReference type="InterPro" id="IPR051544">
    <property type="entry name" value="TPS_OM_transporter"/>
</dbReference>
<dbReference type="GO" id="GO:0098046">
    <property type="term" value="C:type V protein secretion system complex"/>
    <property type="evidence" value="ECO:0007669"/>
    <property type="project" value="TreeGrafter"/>
</dbReference>
<name>A0A7Z0QV00_9GAMM</name>
<dbReference type="GO" id="GO:0008320">
    <property type="term" value="F:protein transmembrane transporter activity"/>
    <property type="evidence" value="ECO:0007669"/>
    <property type="project" value="TreeGrafter"/>
</dbReference>
<feature type="domain" description="Polypeptide-transport-associated ShlB-type" evidence="5">
    <location>
        <begin position="44"/>
        <end position="91"/>
    </location>
</feature>
<evidence type="ECO:0000256" key="1">
    <source>
        <dbReference type="ARBA" id="ARBA00022452"/>
    </source>
</evidence>
<dbReference type="Pfam" id="PF08479">
    <property type="entry name" value="POTRA_2"/>
    <property type="match status" value="1"/>
</dbReference>
<dbReference type="AlphaFoldDB" id="A0A7Z0QV00"/>
<evidence type="ECO:0000259" key="4">
    <source>
        <dbReference type="Pfam" id="PF03865"/>
    </source>
</evidence>
<keyword evidence="2" id="KW-0812">Transmembrane</keyword>
<dbReference type="InterPro" id="IPR005565">
    <property type="entry name" value="Hemolysn_activator_HlyB_C"/>
</dbReference>
<organism evidence="6 7">
    <name type="scientific">Luteimonas deserti</name>
    <dbReference type="NCBI Taxonomy" id="2752306"/>
    <lineage>
        <taxon>Bacteria</taxon>
        <taxon>Pseudomonadati</taxon>
        <taxon>Pseudomonadota</taxon>
        <taxon>Gammaproteobacteria</taxon>
        <taxon>Lysobacterales</taxon>
        <taxon>Lysobacteraceae</taxon>
        <taxon>Luteimonas</taxon>
    </lineage>
</organism>
<feature type="domain" description="Haemolysin activator HlyB C-terminal" evidence="4">
    <location>
        <begin position="152"/>
        <end position="415"/>
    </location>
</feature>
<comment type="caution">
    <text evidence="6">The sequence shown here is derived from an EMBL/GenBank/DDBJ whole genome shotgun (WGS) entry which is preliminary data.</text>
</comment>
<reference evidence="6 7" key="1">
    <citation type="submission" date="2020-07" db="EMBL/GenBank/DDBJ databases">
        <title>isolation of Luteimonas sp. SJ-16.</title>
        <authorList>
            <person name="Huang X.-X."/>
            <person name="Xu L."/>
            <person name="Sun J.-Q."/>
        </authorList>
    </citation>
    <scope>NUCLEOTIDE SEQUENCE [LARGE SCALE GENOMIC DNA]</scope>
    <source>
        <strain evidence="6 7">SJ-16</strain>
    </source>
</reference>
<dbReference type="Pfam" id="PF03865">
    <property type="entry name" value="ShlB"/>
    <property type="match status" value="1"/>
</dbReference>
<sequence>MLEIRGFRITGVGEHPTRGITPASMQALLDAYYAEVSGGADRVTLDFDRIADAALPVTAAYRAAGYVVSAAYLPAQSVGADGIVEIAVLEGRLGRVIVEGNERVRATAVAAPARRLTGRILHRDEVEAALLAMRDLPGIATAAVLQPGAETGETDLLVTVTEEPRPYSISIGASNHGTELTGRNRVQLGVAWRNALGVGDVVSLGYARGYAPAQSDFASFAWTVPVPALDGVSLVAAYSRSEMEVRRGPFAQLNLTGPTAVAQLGADWRFVSRPTLQMQGSARYVRERSQLQVFGGMQLSDQAFDVVDLGYVLRHIDRRARGVNLVQANLRHAVDDRSAAGPDSITPARSSDFTLLRLSLARMQYLTQSQRLFARVYGQYTDDVLVPMEQIALGGPDSIRSLPVSDALGDRGYQATLEYQVDAPGFGAVASPFGGRPWRDLLQFELFADHGRVTASPGSLSPAEGRTYNGAGAGLLFRLPHVHNLELRIAGAVPVGGRFDASDGDDVRVWARFGMTF</sequence>
<keyword evidence="7" id="KW-1185">Reference proteome</keyword>
<evidence type="ECO:0000313" key="7">
    <source>
        <dbReference type="Proteomes" id="UP000589896"/>
    </source>
</evidence>
<dbReference type="GO" id="GO:0046819">
    <property type="term" value="P:protein secretion by the type V secretion system"/>
    <property type="evidence" value="ECO:0007669"/>
    <property type="project" value="TreeGrafter"/>
</dbReference>
<evidence type="ECO:0000256" key="3">
    <source>
        <dbReference type="ARBA" id="ARBA00023237"/>
    </source>
</evidence>
<accession>A0A7Z0QV00</accession>
<protein>
    <submittedName>
        <fullName evidence="6">ShlB/FhaC/HecB family hemolysin secretion/activation protein</fullName>
    </submittedName>
</protein>
<gene>
    <name evidence="6" type="ORF">H0E82_16325</name>
</gene>
<dbReference type="Proteomes" id="UP000589896">
    <property type="component" value="Unassembled WGS sequence"/>
</dbReference>
<dbReference type="EMBL" id="JACCJZ010000020">
    <property type="protein sequence ID" value="NYZ64305.1"/>
    <property type="molecule type" value="Genomic_DNA"/>
</dbReference>
<dbReference type="Gene3D" id="2.40.160.50">
    <property type="entry name" value="membrane protein fhac: a member of the omp85/tpsb transporter family"/>
    <property type="match status" value="1"/>
</dbReference>
<keyword evidence="1" id="KW-1134">Transmembrane beta strand</keyword>
<evidence type="ECO:0000256" key="2">
    <source>
        <dbReference type="ARBA" id="ARBA00022692"/>
    </source>
</evidence>
<dbReference type="PANTHER" id="PTHR34597">
    <property type="entry name" value="SLR1661 PROTEIN"/>
    <property type="match status" value="1"/>
</dbReference>
<proteinExistence type="predicted"/>
<evidence type="ECO:0000259" key="5">
    <source>
        <dbReference type="Pfam" id="PF08479"/>
    </source>
</evidence>
<keyword evidence="3" id="KW-0998">Cell outer membrane</keyword>
<evidence type="ECO:0000313" key="6">
    <source>
        <dbReference type="EMBL" id="NYZ64305.1"/>
    </source>
</evidence>